<reference evidence="4 5" key="1">
    <citation type="submission" date="2019-04" db="EMBL/GenBank/DDBJ databases">
        <title>Sphingomonas psychrotolerans sp. nov., isolated from soil in the Tianshan Mountains, Xinjiang, China.</title>
        <authorList>
            <person name="Luo Y."/>
            <person name="Sheng H."/>
        </authorList>
    </citation>
    <scope>NUCLEOTIDE SEQUENCE [LARGE SCALE GENOMIC DNA]</scope>
    <source>
        <strain evidence="4 5">KIS18-15</strain>
    </source>
</reference>
<dbReference type="InterPro" id="IPR013830">
    <property type="entry name" value="SGNH_hydro"/>
</dbReference>
<keyword evidence="2" id="KW-0378">Hydrolase</keyword>
<organism evidence="4 5">
    <name type="scientific">Sphingomonas naasensis</name>
    <dbReference type="NCBI Taxonomy" id="1344951"/>
    <lineage>
        <taxon>Bacteria</taxon>
        <taxon>Pseudomonadati</taxon>
        <taxon>Pseudomonadota</taxon>
        <taxon>Alphaproteobacteria</taxon>
        <taxon>Sphingomonadales</taxon>
        <taxon>Sphingomonadaceae</taxon>
        <taxon>Sphingomonas</taxon>
    </lineage>
</organism>
<sequence>MLLIALQMAMTQAPLRFDLEPPKRATGRVAVAADRPYEAGGYGYEPQRRGREFLFSAAVPEGNYRVTVRLGGHVTVKAESRRLMLRDVTTKPGQYVTASFIVNVRNARLAPPPANAPGGSQVKLKSREKDSYSWDDKLTLEFLGDPRVASIDIEPVTVPTVFLAGDSTVTDQRAEPAASWGQMLPNLFEPAVAVANHAESGETLKSFVTELRFDKLLSQVKPGDWLLIQFGHNDQKAQWPQTYADPAVTYPAWLRTYIAEARRRGAHPVLVTSPERRNYTPGGKVKRSLAEYGEAARKVARDENIPLLDLQERTVALYEALGEAKAATLFNDGGKDRTHHNNPGAWFLARAVAAEIAAQAPELAAHLKPAARRFDAANPKLDEGAIAPSLAESDVRPAGS</sequence>
<evidence type="ECO:0000313" key="4">
    <source>
        <dbReference type="EMBL" id="TGX40595.1"/>
    </source>
</evidence>
<dbReference type="InterPro" id="IPR008979">
    <property type="entry name" value="Galactose-bd-like_sf"/>
</dbReference>
<dbReference type="EMBL" id="SRXU01000006">
    <property type="protein sequence ID" value="TGX40595.1"/>
    <property type="molecule type" value="Genomic_DNA"/>
</dbReference>
<dbReference type="SUPFAM" id="SSF52266">
    <property type="entry name" value="SGNH hydrolase"/>
    <property type="match status" value="1"/>
</dbReference>
<dbReference type="Proteomes" id="UP000309848">
    <property type="component" value="Unassembled WGS sequence"/>
</dbReference>
<name>A0A4S1WEQ1_9SPHN</name>
<comment type="similarity">
    <text evidence="1">Belongs to the 'GDSL' lipolytic enzyme family.</text>
</comment>
<dbReference type="InterPro" id="IPR036514">
    <property type="entry name" value="SGNH_hydro_sf"/>
</dbReference>
<feature type="domain" description="SGNH hydrolase-type esterase" evidence="3">
    <location>
        <begin position="165"/>
        <end position="344"/>
    </location>
</feature>
<dbReference type="CDD" id="cd01821">
    <property type="entry name" value="Rhamnogalacturan_acetylesterase_like"/>
    <property type="match status" value="1"/>
</dbReference>
<dbReference type="OrthoDB" id="191551at2"/>
<dbReference type="RefSeq" id="WP_135985967.1">
    <property type="nucleotide sequence ID" value="NZ_JAASQM010000005.1"/>
</dbReference>
<evidence type="ECO:0000313" key="5">
    <source>
        <dbReference type="Proteomes" id="UP000309848"/>
    </source>
</evidence>
<accession>A0A4S1WEQ1</accession>
<proteinExistence type="inferred from homology"/>
<evidence type="ECO:0000256" key="2">
    <source>
        <dbReference type="ARBA" id="ARBA00022801"/>
    </source>
</evidence>
<evidence type="ECO:0000256" key="1">
    <source>
        <dbReference type="ARBA" id="ARBA00008668"/>
    </source>
</evidence>
<evidence type="ECO:0000259" key="3">
    <source>
        <dbReference type="Pfam" id="PF13472"/>
    </source>
</evidence>
<keyword evidence="5" id="KW-1185">Reference proteome</keyword>
<dbReference type="SUPFAM" id="SSF49785">
    <property type="entry name" value="Galactose-binding domain-like"/>
    <property type="match status" value="1"/>
</dbReference>
<dbReference type="InterPro" id="IPR037459">
    <property type="entry name" value="RhgT-like"/>
</dbReference>
<gene>
    <name evidence="4" type="ORF">E5A74_13845</name>
</gene>
<dbReference type="PANTHER" id="PTHR43695:SF1">
    <property type="entry name" value="RHAMNOGALACTURONAN ACETYLESTERASE"/>
    <property type="match status" value="1"/>
</dbReference>
<dbReference type="GO" id="GO:0016788">
    <property type="term" value="F:hydrolase activity, acting on ester bonds"/>
    <property type="evidence" value="ECO:0007669"/>
    <property type="project" value="UniProtKB-ARBA"/>
</dbReference>
<dbReference type="AlphaFoldDB" id="A0A4S1WEQ1"/>
<dbReference type="Gene3D" id="2.60.120.430">
    <property type="entry name" value="Galactose-binding lectin"/>
    <property type="match status" value="1"/>
</dbReference>
<dbReference type="Pfam" id="PF13472">
    <property type="entry name" value="Lipase_GDSL_2"/>
    <property type="match status" value="1"/>
</dbReference>
<protein>
    <submittedName>
        <fullName evidence="4">Rhamnogalacturonan acetylesterase</fullName>
    </submittedName>
</protein>
<dbReference type="PANTHER" id="PTHR43695">
    <property type="entry name" value="PUTATIVE (AFU_ORTHOLOGUE AFUA_2G17250)-RELATED"/>
    <property type="match status" value="1"/>
</dbReference>
<dbReference type="Gene3D" id="3.40.50.1110">
    <property type="entry name" value="SGNH hydrolase"/>
    <property type="match status" value="1"/>
</dbReference>
<comment type="caution">
    <text evidence="4">The sequence shown here is derived from an EMBL/GenBank/DDBJ whole genome shotgun (WGS) entry which is preliminary data.</text>
</comment>